<organism evidence="7 8">
    <name type="scientific">Gnomoniopsis smithogilvyi</name>
    <dbReference type="NCBI Taxonomy" id="1191159"/>
    <lineage>
        <taxon>Eukaryota</taxon>
        <taxon>Fungi</taxon>
        <taxon>Dikarya</taxon>
        <taxon>Ascomycota</taxon>
        <taxon>Pezizomycotina</taxon>
        <taxon>Sordariomycetes</taxon>
        <taxon>Sordariomycetidae</taxon>
        <taxon>Diaporthales</taxon>
        <taxon>Gnomoniaceae</taxon>
        <taxon>Gnomoniopsis</taxon>
    </lineage>
</organism>
<dbReference type="InterPro" id="IPR050562">
    <property type="entry name" value="FAD_mOase_fung"/>
</dbReference>
<evidence type="ECO:0000256" key="2">
    <source>
        <dbReference type="ARBA" id="ARBA00007992"/>
    </source>
</evidence>
<dbReference type="PANTHER" id="PTHR47356:SF2">
    <property type="entry name" value="FAD-BINDING DOMAIN-CONTAINING PROTEIN-RELATED"/>
    <property type="match status" value="1"/>
</dbReference>
<dbReference type="InterPro" id="IPR002938">
    <property type="entry name" value="FAD-bd"/>
</dbReference>
<dbReference type="GO" id="GO:0004497">
    <property type="term" value="F:monooxygenase activity"/>
    <property type="evidence" value="ECO:0007669"/>
    <property type="project" value="InterPro"/>
</dbReference>
<proteinExistence type="inferred from homology"/>
<keyword evidence="8" id="KW-1185">Reference proteome</keyword>
<comment type="similarity">
    <text evidence="2">Belongs to the paxM FAD-dependent monooxygenase family.</text>
</comment>
<keyword evidence="5" id="KW-0560">Oxidoreductase</keyword>
<dbReference type="OrthoDB" id="2431938at2759"/>
<evidence type="ECO:0000256" key="1">
    <source>
        <dbReference type="ARBA" id="ARBA00001974"/>
    </source>
</evidence>
<evidence type="ECO:0000256" key="4">
    <source>
        <dbReference type="ARBA" id="ARBA00022827"/>
    </source>
</evidence>
<dbReference type="Gene3D" id="3.50.50.60">
    <property type="entry name" value="FAD/NAD(P)-binding domain"/>
    <property type="match status" value="1"/>
</dbReference>
<sequence>MGFKVIIIGGGPAGLGLAHCLNKAGIDYVILERSDAMTGTDGASLALWPHNGRIMDQLGLLEGAQKIDCNMKYKQNLRHDGSILQKNNMMEAIGQRFLYESLSDEDRASRVLTGKALEVIETTADGVRVTCKDGSVYEGSMLVGADGVNSAVRKDLATKLSDEKLAEPFTTSYRALYGRSNWKKDIAENTINEMHGDGLTIQTIPGKTTMFLLYQRLPTTVKGGVRYTEEEKEAFAKEVAHIHVAPEVTFGDLWSEAEWSFASGLEEGVAETWYGDRVVLIGDAVHKMTPNIGLGLNSGWQSAVVLTNGLRRLLQKDPEPSTQALNSIFREYQGIRKKDASDMVEVSGLYTRVVAWNNPVWKFVDQHVTKLIGGDCKLMDFLMIPMVKRGNTLDFLNEPNFKSGTTAWSKGRTVVPDDVEALKGSTVKVADVEVAA</sequence>
<accession>A0A9W8YT14</accession>
<dbReference type="PANTHER" id="PTHR47356">
    <property type="entry name" value="FAD-DEPENDENT MONOOXYGENASE ASQG-RELATED"/>
    <property type="match status" value="1"/>
</dbReference>
<dbReference type="InterPro" id="IPR036188">
    <property type="entry name" value="FAD/NAD-bd_sf"/>
</dbReference>
<evidence type="ECO:0000256" key="3">
    <source>
        <dbReference type="ARBA" id="ARBA00022630"/>
    </source>
</evidence>
<comment type="cofactor">
    <cofactor evidence="1">
        <name>FAD</name>
        <dbReference type="ChEBI" id="CHEBI:57692"/>
    </cofactor>
</comment>
<gene>
    <name evidence="7" type="ORF">N0V93_005293</name>
</gene>
<reference evidence="7" key="1">
    <citation type="submission" date="2022-10" db="EMBL/GenBank/DDBJ databases">
        <title>Tapping the CABI collections for fungal endophytes: first genome assemblies for Collariella, Neodidymelliopsis, Ascochyta clinopodiicola, Didymella pomorum, Didymosphaeria variabile, Neocosmospora piperis and Neocucurbitaria cava.</title>
        <authorList>
            <person name="Hill R."/>
        </authorList>
    </citation>
    <scope>NUCLEOTIDE SEQUENCE</scope>
    <source>
        <strain evidence="7">IMI 355082</strain>
    </source>
</reference>
<dbReference type="SUPFAM" id="SSF51905">
    <property type="entry name" value="FAD/NAD(P)-binding domain"/>
    <property type="match status" value="1"/>
</dbReference>
<evidence type="ECO:0000313" key="7">
    <source>
        <dbReference type="EMBL" id="KAJ4391674.1"/>
    </source>
</evidence>
<dbReference type="PRINTS" id="PR00420">
    <property type="entry name" value="RNGMNOXGNASE"/>
</dbReference>
<dbReference type="EMBL" id="JAPEVB010000003">
    <property type="protein sequence ID" value="KAJ4391674.1"/>
    <property type="molecule type" value="Genomic_DNA"/>
</dbReference>
<evidence type="ECO:0000259" key="6">
    <source>
        <dbReference type="Pfam" id="PF01494"/>
    </source>
</evidence>
<protein>
    <recommendedName>
        <fullName evidence="6">FAD-binding domain-containing protein</fullName>
    </recommendedName>
</protein>
<name>A0A9W8YT14_9PEZI</name>
<feature type="domain" description="FAD-binding" evidence="6">
    <location>
        <begin position="4"/>
        <end position="316"/>
    </location>
</feature>
<dbReference type="Proteomes" id="UP001140453">
    <property type="component" value="Unassembled WGS sequence"/>
</dbReference>
<comment type="caution">
    <text evidence="7">The sequence shown here is derived from an EMBL/GenBank/DDBJ whole genome shotgun (WGS) entry which is preliminary data.</text>
</comment>
<dbReference type="Pfam" id="PF01494">
    <property type="entry name" value="FAD_binding_3"/>
    <property type="match status" value="1"/>
</dbReference>
<dbReference type="GO" id="GO:0071949">
    <property type="term" value="F:FAD binding"/>
    <property type="evidence" value="ECO:0007669"/>
    <property type="project" value="InterPro"/>
</dbReference>
<keyword evidence="4" id="KW-0274">FAD</keyword>
<evidence type="ECO:0000256" key="5">
    <source>
        <dbReference type="ARBA" id="ARBA00023002"/>
    </source>
</evidence>
<keyword evidence="3" id="KW-0285">Flavoprotein</keyword>
<evidence type="ECO:0000313" key="8">
    <source>
        <dbReference type="Proteomes" id="UP001140453"/>
    </source>
</evidence>
<dbReference type="AlphaFoldDB" id="A0A9W8YT14"/>